<dbReference type="Pfam" id="PF02518">
    <property type="entry name" value="HATPase_c"/>
    <property type="match status" value="1"/>
</dbReference>
<evidence type="ECO:0000256" key="8">
    <source>
        <dbReference type="ARBA" id="ARBA00022741"/>
    </source>
</evidence>
<sequence length="476" mass="53948">MKLIYQQMLGFLSLIIVALTVVSLMFISITTNNAWETNSRQLASYTEMLEENAVLSDMTINTAFLTNNEHLLSGQHVQFFIYNSSNQQRYPFQATQGTIPTKYWKRLKQGESISIRATAKIVTRNGTYRTQNSSIYYRPVFYSGKLLYVIEALEPIETIQSAINKTQKSVFIAFVISALAAIIVSYFIARRQVERINRLRNATHEIAQGNYDVALDTHGRDEISELAADFGDMTNSLQESEKEIERQEDRRRQFMADAAHEMRTPLTTINGLLEGLAYDAIPEEMKAQSIDLMRNETNRLIRLVNENLDYEKIRTGQIILKKKTFDAKQVLTNITSQLDKKAAEAGDSLTVDAPEDLTVFADYDRFVQVIFNIMQNAIQFTQNGTIKVTGKRGFHQSEFVISDTGIGMTEDQVKNIWERYYKADPSRKNTKYGESGLGLAIVHQLVAQHGGTIKVDSTPDVGTTFTLTFPDATDEQ</sequence>
<dbReference type="PATRIC" id="fig|1291052.5.peg.2255"/>
<comment type="caution">
    <text evidence="18">The sequence shown here is derived from an EMBL/GenBank/DDBJ whole genome shotgun (WGS) entry which is preliminary data.</text>
</comment>
<name>A0A0R1ZIH6_9LACO</name>
<keyword evidence="19" id="KW-1185">Reference proteome</keyword>
<dbReference type="InterPro" id="IPR036890">
    <property type="entry name" value="HATPase_C_sf"/>
</dbReference>
<keyword evidence="4" id="KW-1003">Cell membrane</keyword>
<proteinExistence type="predicted"/>
<dbReference type="PRINTS" id="PR00344">
    <property type="entry name" value="BCTRLSENSOR"/>
</dbReference>
<dbReference type="PROSITE" id="PS50109">
    <property type="entry name" value="HIS_KIN"/>
    <property type="match status" value="1"/>
</dbReference>
<keyword evidence="5" id="KW-0597">Phosphoprotein</keyword>
<keyword evidence="13 15" id="KW-0472">Membrane</keyword>
<evidence type="ECO:0000256" key="10">
    <source>
        <dbReference type="ARBA" id="ARBA00022840"/>
    </source>
</evidence>
<dbReference type="Gene3D" id="6.10.340.10">
    <property type="match status" value="1"/>
</dbReference>
<dbReference type="CDD" id="cd00075">
    <property type="entry name" value="HATPase"/>
    <property type="match status" value="1"/>
</dbReference>
<keyword evidence="8" id="KW-0547">Nucleotide-binding</keyword>
<evidence type="ECO:0000256" key="15">
    <source>
        <dbReference type="SAM" id="Phobius"/>
    </source>
</evidence>
<dbReference type="RefSeq" id="WP_056976097.1">
    <property type="nucleotide sequence ID" value="NZ_AYYO01000044.1"/>
</dbReference>
<keyword evidence="6" id="KW-0808">Transferase</keyword>
<evidence type="ECO:0000256" key="12">
    <source>
        <dbReference type="ARBA" id="ARBA00023012"/>
    </source>
</evidence>
<dbReference type="PANTHER" id="PTHR45528:SF1">
    <property type="entry name" value="SENSOR HISTIDINE KINASE CPXA"/>
    <property type="match status" value="1"/>
</dbReference>
<dbReference type="SMART" id="SM00388">
    <property type="entry name" value="HisKA"/>
    <property type="match status" value="1"/>
</dbReference>
<comment type="subcellular location">
    <subcellularLocation>
        <location evidence="2">Cell membrane</location>
        <topology evidence="2">Multi-pass membrane protein</topology>
    </subcellularLocation>
</comment>
<gene>
    <name evidence="18" type="ORF">FC18_GL002191</name>
</gene>
<dbReference type="SUPFAM" id="SSF47384">
    <property type="entry name" value="Homodimeric domain of signal transducing histidine kinase"/>
    <property type="match status" value="1"/>
</dbReference>
<dbReference type="AlphaFoldDB" id="A0A0R1ZIH6"/>
<dbReference type="CDD" id="cd00082">
    <property type="entry name" value="HisKA"/>
    <property type="match status" value="1"/>
</dbReference>
<dbReference type="GO" id="GO:0000155">
    <property type="term" value="F:phosphorelay sensor kinase activity"/>
    <property type="evidence" value="ECO:0007669"/>
    <property type="project" value="InterPro"/>
</dbReference>
<dbReference type="InterPro" id="IPR003594">
    <property type="entry name" value="HATPase_dom"/>
</dbReference>
<dbReference type="InterPro" id="IPR005467">
    <property type="entry name" value="His_kinase_dom"/>
</dbReference>
<keyword evidence="11 15" id="KW-1133">Transmembrane helix</keyword>
<dbReference type="FunFam" id="3.30.565.10:FF:000006">
    <property type="entry name" value="Sensor histidine kinase WalK"/>
    <property type="match status" value="1"/>
</dbReference>
<evidence type="ECO:0000256" key="2">
    <source>
        <dbReference type="ARBA" id="ARBA00004651"/>
    </source>
</evidence>
<feature type="domain" description="Histidine kinase" evidence="16">
    <location>
        <begin position="257"/>
        <end position="473"/>
    </location>
</feature>
<organism evidence="18 19">
    <name type="scientific">Lacticaseibacillus sharpeae JCM 1186 = DSM 20505</name>
    <dbReference type="NCBI Taxonomy" id="1291052"/>
    <lineage>
        <taxon>Bacteria</taxon>
        <taxon>Bacillati</taxon>
        <taxon>Bacillota</taxon>
        <taxon>Bacilli</taxon>
        <taxon>Lactobacillales</taxon>
        <taxon>Lactobacillaceae</taxon>
        <taxon>Lacticaseibacillus</taxon>
    </lineage>
</organism>
<evidence type="ECO:0000256" key="14">
    <source>
        <dbReference type="SAM" id="Coils"/>
    </source>
</evidence>
<dbReference type="Proteomes" id="UP000051679">
    <property type="component" value="Unassembled WGS sequence"/>
</dbReference>
<reference evidence="18 19" key="1">
    <citation type="journal article" date="2015" name="Genome Announc.">
        <title>Expanding the biotechnology potential of lactobacilli through comparative genomics of 213 strains and associated genera.</title>
        <authorList>
            <person name="Sun Z."/>
            <person name="Harris H.M."/>
            <person name="McCann A."/>
            <person name="Guo C."/>
            <person name="Argimon S."/>
            <person name="Zhang W."/>
            <person name="Yang X."/>
            <person name="Jeffery I.B."/>
            <person name="Cooney J.C."/>
            <person name="Kagawa T.F."/>
            <person name="Liu W."/>
            <person name="Song Y."/>
            <person name="Salvetti E."/>
            <person name="Wrobel A."/>
            <person name="Rasinkangas P."/>
            <person name="Parkhill J."/>
            <person name="Rea M.C."/>
            <person name="O'Sullivan O."/>
            <person name="Ritari J."/>
            <person name="Douillard F.P."/>
            <person name="Paul Ross R."/>
            <person name="Yang R."/>
            <person name="Briner A.E."/>
            <person name="Felis G.E."/>
            <person name="de Vos W.M."/>
            <person name="Barrangou R."/>
            <person name="Klaenhammer T.R."/>
            <person name="Caufield P.W."/>
            <person name="Cui Y."/>
            <person name="Zhang H."/>
            <person name="O'Toole P.W."/>
        </authorList>
    </citation>
    <scope>NUCLEOTIDE SEQUENCE [LARGE SCALE GENOMIC DNA]</scope>
    <source>
        <strain evidence="18 19">DSM 20505</strain>
    </source>
</reference>
<evidence type="ECO:0000256" key="4">
    <source>
        <dbReference type="ARBA" id="ARBA00022475"/>
    </source>
</evidence>
<feature type="coiled-coil region" evidence="14">
    <location>
        <begin position="230"/>
        <end position="257"/>
    </location>
</feature>
<keyword evidence="9 18" id="KW-0418">Kinase</keyword>
<dbReference type="SMART" id="SM00304">
    <property type="entry name" value="HAMP"/>
    <property type="match status" value="1"/>
</dbReference>
<evidence type="ECO:0000259" key="16">
    <source>
        <dbReference type="PROSITE" id="PS50109"/>
    </source>
</evidence>
<dbReference type="SMART" id="SM00387">
    <property type="entry name" value="HATPase_c"/>
    <property type="match status" value="1"/>
</dbReference>
<dbReference type="InterPro" id="IPR003660">
    <property type="entry name" value="HAMP_dom"/>
</dbReference>
<dbReference type="Pfam" id="PF00672">
    <property type="entry name" value="HAMP"/>
    <property type="match status" value="1"/>
</dbReference>
<keyword evidence="12" id="KW-0902">Two-component regulatory system</keyword>
<dbReference type="Gene3D" id="3.30.565.10">
    <property type="entry name" value="Histidine kinase-like ATPase, C-terminal domain"/>
    <property type="match status" value="1"/>
</dbReference>
<dbReference type="InterPro" id="IPR050398">
    <property type="entry name" value="HssS/ArlS-like"/>
</dbReference>
<comment type="catalytic activity">
    <reaction evidence="1">
        <text>ATP + protein L-histidine = ADP + protein N-phospho-L-histidine.</text>
        <dbReference type="EC" id="2.7.13.3"/>
    </reaction>
</comment>
<evidence type="ECO:0000256" key="13">
    <source>
        <dbReference type="ARBA" id="ARBA00023136"/>
    </source>
</evidence>
<dbReference type="SUPFAM" id="SSF158472">
    <property type="entry name" value="HAMP domain-like"/>
    <property type="match status" value="1"/>
</dbReference>
<dbReference type="FunFam" id="1.10.287.130:FF:000001">
    <property type="entry name" value="Two-component sensor histidine kinase"/>
    <property type="match status" value="1"/>
</dbReference>
<evidence type="ECO:0000256" key="3">
    <source>
        <dbReference type="ARBA" id="ARBA00012438"/>
    </source>
</evidence>
<keyword evidence="7 15" id="KW-0812">Transmembrane</keyword>
<evidence type="ECO:0000256" key="9">
    <source>
        <dbReference type="ARBA" id="ARBA00022777"/>
    </source>
</evidence>
<dbReference type="InterPro" id="IPR036097">
    <property type="entry name" value="HisK_dim/P_sf"/>
</dbReference>
<dbReference type="InterPro" id="IPR003661">
    <property type="entry name" value="HisK_dim/P_dom"/>
</dbReference>
<dbReference type="OrthoDB" id="3436at2"/>
<dbReference type="PROSITE" id="PS50885">
    <property type="entry name" value="HAMP"/>
    <property type="match status" value="1"/>
</dbReference>
<evidence type="ECO:0000256" key="6">
    <source>
        <dbReference type="ARBA" id="ARBA00022679"/>
    </source>
</evidence>
<accession>A0A0R1ZIH6</accession>
<evidence type="ECO:0000313" key="19">
    <source>
        <dbReference type="Proteomes" id="UP000051679"/>
    </source>
</evidence>
<keyword evidence="14" id="KW-0175">Coiled coil</keyword>
<evidence type="ECO:0000259" key="17">
    <source>
        <dbReference type="PROSITE" id="PS50885"/>
    </source>
</evidence>
<dbReference type="PANTHER" id="PTHR45528">
    <property type="entry name" value="SENSOR HISTIDINE KINASE CPXA"/>
    <property type="match status" value="1"/>
</dbReference>
<protein>
    <recommendedName>
        <fullName evidence="3">histidine kinase</fullName>
        <ecNumber evidence="3">2.7.13.3</ecNumber>
    </recommendedName>
</protein>
<dbReference type="Pfam" id="PF00512">
    <property type="entry name" value="HisKA"/>
    <property type="match status" value="1"/>
</dbReference>
<evidence type="ECO:0000256" key="5">
    <source>
        <dbReference type="ARBA" id="ARBA00022553"/>
    </source>
</evidence>
<dbReference type="CDD" id="cd06225">
    <property type="entry name" value="HAMP"/>
    <property type="match status" value="1"/>
</dbReference>
<feature type="transmembrane region" description="Helical" evidence="15">
    <location>
        <begin position="9"/>
        <end position="29"/>
    </location>
</feature>
<dbReference type="SUPFAM" id="SSF55874">
    <property type="entry name" value="ATPase domain of HSP90 chaperone/DNA topoisomerase II/histidine kinase"/>
    <property type="match status" value="1"/>
</dbReference>
<keyword evidence="10" id="KW-0067">ATP-binding</keyword>
<evidence type="ECO:0000256" key="11">
    <source>
        <dbReference type="ARBA" id="ARBA00022989"/>
    </source>
</evidence>
<dbReference type="STRING" id="1291052.FC18_GL002191"/>
<feature type="domain" description="HAMP" evidence="17">
    <location>
        <begin position="190"/>
        <end position="242"/>
    </location>
</feature>
<dbReference type="Gene3D" id="1.10.287.130">
    <property type="match status" value="1"/>
</dbReference>
<dbReference type="EMBL" id="AYYO01000044">
    <property type="protein sequence ID" value="KRM54776.1"/>
    <property type="molecule type" value="Genomic_DNA"/>
</dbReference>
<dbReference type="EC" id="2.7.13.3" evidence="3"/>
<evidence type="ECO:0000256" key="7">
    <source>
        <dbReference type="ARBA" id="ARBA00022692"/>
    </source>
</evidence>
<dbReference type="GO" id="GO:0005524">
    <property type="term" value="F:ATP binding"/>
    <property type="evidence" value="ECO:0007669"/>
    <property type="project" value="UniProtKB-KW"/>
</dbReference>
<dbReference type="InterPro" id="IPR004358">
    <property type="entry name" value="Sig_transdc_His_kin-like_C"/>
</dbReference>
<evidence type="ECO:0000256" key="1">
    <source>
        <dbReference type="ARBA" id="ARBA00000085"/>
    </source>
</evidence>
<evidence type="ECO:0000313" key="18">
    <source>
        <dbReference type="EMBL" id="KRM54776.1"/>
    </source>
</evidence>
<feature type="transmembrane region" description="Helical" evidence="15">
    <location>
        <begin position="170"/>
        <end position="189"/>
    </location>
</feature>
<dbReference type="GO" id="GO:0005886">
    <property type="term" value="C:plasma membrane"/>
    <property type="evidence" value="ECO:0007669"/>
    <property type="project" value="UniProtKB-SubCell"/>
</dbReference>